<dbReference type="InterPro" id="IPR039467">
    <property type="entry name" value="TFIIIB_B''_Myb"/>
</dbReference>
<name>A0A1B7NVS4_9EURO</name>
<organism evidence="4 5">
    <name type="scientific">Emergomyces africanus</name>
    <dbReference type="NCBI Taxonomy" id="1955775"/>
    <lineage>
        <taxon>Eukaryota</taxon>
        <taxon>Fungi</taxon>
        <taxon>Dikarya</taxon>
        <taxon>Ascomycota</taxon>
        <taxon>Pezizomycotina</taxon>
        <taxon>Eurotiomycetes</taxon>
        <taxon>Eurotiomycetidae</taxon>
        <taxon>Onygenales</taxon>
        <taxon>Ajellomycetaceae</taxon>
        <taxon>Emergomyces</taxon>
    </lineage>
</organism>
<dbReference type="FunFam" id="1.10.10.60:FF:000322">
    <property type="entry name" value="Transcription factor TFIIIB component B"/>
    <property type="match status" value="1"/>
</dbReference>
<dbReference type="GO" id="GO:0070898">
    <property type="term" value="P:RNA polymerase III preinitiation complex assembly"/>
    <property type="evidence" value="ECO:0007669"/>
    <property type="project" value="TreeGrafter"/>
</dbReference>
<dbReference type="CDD" id="cd00167">
    <property type="entry name" value="SANT"/>
    <property type="match status" value="1"/>
</dbReference>
<evidence type="ECO:0000256" key="2">
    <source>
        <dbReference type="SAM" id="Phobius"/>
    </source>
</evidence>
<keyword evidence="5" id="KW-1185">Reference proteome</keyword>
<feature type="region of interest" description="Disordered" evidence="1">
    <location>
        <begin position="394"/>
        <end position="426"/>
    </location>
</feature>
<dbReference type="GO" id="GO:0001156">
    <property type="term" value="F:TFIIIC-class transcription factor complex binding"/>
    <property type="evidence" value="ECO:0007669"/>
    <property type="project" value="TreeGrafter"/>
</dbReference>
<feature type="domain" description="Myb-like" evidence="3">
    <location>
        <begin position="491"/>
        <end position="539"/>
    </location>
</feature>
<dbReference type="PANTHER" id="PTHR22929">
    <property type="entry name" value="RNA POLYMERASE III TRANSCRIPTION INITIATION FACTOR B"/>
    <property type="match status" value="1"/>
</dbReference>
<feature type="compositionally biased region" description="Polar residues" evidence="1">
    <location>
        <begin position="218"/>
        <end position="230"/>
    </location>
</feature>
<protein>
    <recommendedName>
        <fullName evidence="3">Myb-like domain-containing protein</fullName>
    </recommendedName>
</protein>
<feature type="region of interest" description="Disordered" evidence="1">
    <location>
        <begin position="1"/>
        <end position="361"/>
    </location>
</feature>
<feature type="compositionally biased region" description="Polar residues" evidence="1">
    <location>
        <begin position="237"/>
        <end position="249"/>
    </location>
</feature>
<feature type="transmembrane region" description="Helical" evidence="2">
    <location>
        <begin position="764"/>
        <end position="783"/>
    </location>
</feature>
<dbReference type="SUPFAM" id="SSF46689">
    <property type="entry name" value="Homeodomain-like"/>
    <property type="match status" value="1"/>
</dbReference>
<dbReference type="Proteomes" id="UP000091918">
    <property type="component" value="Unassembled WGS sequence"/>
</dbReference>
<feature type="compositionally biased region" description="Basic and acidic residues" evidence="1">
    <location>
        <begin position="394"/>
        <end position="406"/>
    </location>
</feature>
<feature type="compositionally biased region" description="Polar residues" evidence="1">
    <location>
        <begin position="279"/>
        <end position="300"/>
    </location>
</feature>
<dbReference type="AlphaFoldDB" id="A0A1B7NVS4"/>
<dbReference type="SMART" id="SM00717">
    <property type="entry name" value="SANT"/>
    <property type="match status" value="1"/>
</dbReference>
<feature type="compositionally biased region" description="Low complexity" evidence="1">
    <location>
        <begin position="95"/>
        <end position="108"/>
    </location>
</feature>
<sequence length="799" mass="85725">MSFCGHSHVLHYRLRDPPNPVLSDVAGEGENDGREEPAAALELPARSDPHPDPDPLRLPRAYAAALPAAAPGGGGSFQPLPPPPPPPPPGPPPAAVGAASAGPASARASADRQTPSKTPAPEAAAPAAPAHPAKRTPQPTEESLHPQPPSQQEPVTQSKSQSQSQLQSQPESQPRSSSRIQPTKSTAIPIPAPRRRPSIPSGQRTSSPTPTIAPVRASTGSATPSETVSPSIAKPQSGIQKSPRTSQIAPESAKRPRLEPPADSRPAKRTKVAEPVIKPTTTPRQEPLRTETSTQVQPSQHGAAPTATPRSAKKSAKSTTKQKQSAEEIADDVVAAVAEKKPRVRRKRQPTPEDAESIEISPTVVKMSDLCRDLRTGKKSKREMELQSMDLTELTKKQKEREERIRNGRKTPKAGSAERNVGGDDDLDRAEAAALGGPQMRIVNGEIVVDAASLQIDRHANAARNEGDMEEVEENPLTKRINAASFGKRTKVESWDEDMTDLFYRGLRMFGTDFMMISKMFPGRSRRQIKLKFSNEERRYPERIKETLLGPREAVDLATYSEMTNTIYDDPRIIEQELDEEKKRIEAEHAREKEAREELMRNPGGVSSATAVTGAGGAAGPSDSNVLPSIEGGVNGPPLRGRKKGAGAHKFGGGTEEILGTIDAGGTCVITEQMAVMAATSHQYVAVVLAVEAMFANIGGAIGQTVAAAIWTGVFPQRLVEYLPEETKGNASLIYADLNVQKSYPVGSLERNAINRAYGDGQKFMLIGGTAILAVSLGATMMWRDIKVKDFKQVKGLVI</sequence>
<dbReference type="InterPro" id="IPR001005">
    <property type="entry name" value="SANT/Myb"/>
</dbReference>
<evidence type="ECO:0000259" key="3">
    <source>
        <dbReference type="SMART" id="SM00717"/>
    </source>
</evidence>
<accession>A0A1B7NVS4</accession>
<feature type="compositionally biased region" description="Low complexity" evidence="1">
    <location>
        <begin position="604"/>
        <end position="613"/>
    </location>
</feature>
<gene>
    <name evidence="4" type="ORF">ACJ72_04775</name>
</gene>
<feature type="region of interest" description="Disordered" evidence="1">
    <location>
        <begin position="591"/>
        <end position="628"/>
    </location>
</feature>
<proteinExistence type="predicted"/>
<feature type="compositionally biased region" description="Basic and acidic residues" evidence="1">
    <location>
        <begin position="45"/>
        <end position="57"/>
    </location>
</feature>
<feature type="compositionally biased region" description="Low complexity" evidence="1">
    <location>
        <begin position="58"/>
        <end position="70"/>
    </location>
</feature>
<reference evidence="4 5" key="1">
    <citation type="submission" date="2015-07" db="EMBL/GenBank/DDBJ databases">
        <title>Emmonsia species relationships and genome sequence.</title>
        <authorList>
            <person name="Cuomo C.A."/>
            <person name="Schwartz I.S."/>
            <person name="Kenyon C."/>
            <person name="de Hoog G.S."/>
            <person name="Govender N.P."/>
            <person name="Botha A."/>
            <person name="Moreno L."/>
            <person name="de Vries M."/>
            <person name="Munoz J.F."/>
            <person name="Stielow J.B."/>
        </authorList>
    </citation>
    <scope>NUCLEOTIDE SEQUENCE [LARGE SCALE GENOMIC DNA]</scope>
    <source>
        <strain evidence="4 5">CBS 136260</strain>
    </source>
</reference>
<feature type="compositionally biased region" description="Basic and acidic residues" evidence="1">
    <location>
        <begin position="591"/>
        <end position="600"/>
    </location>
</feature>
<dbReference type="PANTHER" id="PTHR22929:SF0">
    <property type="entry name" value="TRANSCRIPTION FACTOR TFIIIB COMPONENT B'' HOMOLOG"/>
    <property type="match status" value="1"/>
</dbReference>
<dbReference type="GO" id="GO:0000126">
    <property type="term" value="C:transcription factor TFIIIB complex"/>
    <property type="evidence" value="ECO:0007669"/>
    <property type="project" value="TreeGrafter"/>
</dbReference>
<keyword evidence="2" id="KW-0472">Membrane</keyword>
<dbReference type="Pfam" id="PF15963">
    <property type="entry name" value="Myb_DNA-bind_7"/>
    <property type="match status" value="1"/>
</dbReference>
<comment type="caution">
    <text evidence="4">The sequence shown here is derived from an EMBL/GenBank/DDBJ whole genome shotgun (WGS) entry which is preliminary data.</text>
</comment>
<feature type="compositionally biased region" description="Pro residues" evidence="1">
    <location>
        <begin position="79"/>
        <end position="94"/>
    </location>
</feature>
<dbReference type="OrthoDB" id="272624at2759"/>
<feature type="compositionally biased region" description="Low complexity" evidence="1">
    <location>
        <begin position="119"/>
        <end position="131"/>
    </location>
</feature>
<keyword evidence="2" id="KW-1133">Transmembrane helix</keyword>
<evidence type="ECO:0000313" key="4">
    <source>
        <dbReference type="EMBL" id="OAX80885.1"/>
    </source>
</evidence>
<dbReference type="STRING" id="1658172.A0A1B7NVS4"/>
<feature type="compositionally biased region" description="Low complexity" evidence="1">
    <location>
        <begin position="157"/>
        <end position="182"/>
    </location>
</feature>
<dbReference type="InterPro" id="IPR009057">
    <property type="entry name" value="Homeodomain-like_sf"/>
</dbReference>
<evidence type="ECO:0000313" key="5">
    <source>
        <dbReference type="Proteomes" id="UP000091918"/>
    </source>
</evidence>
<dbReference type="EMBL" id="LGUA01000595">
    <property type="protein sequence ID" value="OAX80885.1"/>
    <property type="molecule type" value="Genomic_DNA"/>
</dbReference>
<dbReference type="Gene3D" id="1.20.58.1880">
    <property type="match status" value="1"/>
</dbReference>
<evidence type="ECO:0000256" key="1">
    <source>
        <dbReference type="SAM" id="MobiDB-lite"/>
    </source>
</evidence>
<keyword evidence="2" id="KW-0812">Transmembrane</keyword>
<feature type="compositionally biased region" description="Basic and acidic residues" evidence="1">
    <location>
        <begin position="252"/>
        <end position="266"/>
    </location>
</feature>